<dbReference type="InterPro" id="IPR006343">
    <property type="entry name" value="DnaB/C_C"/>
</dbReference>
<dbReference type="GO" id="GO:0004386">
    <property type="term" value="F:helicase activity"/>
    <property type="evidence" value="ECO:0007669"/>
    <property type="project" value="UniProtKB-KW"/>
</dbReference>
<name>A0ABQ5JGH7_9LACO</name>
<organism evidence="5 6">
    <name type="scientific">Ligilactobacillus pabuli</name>
    <dbReference type="NCBI Taxonomy" id="2886039"/>
    <lineage>
        <taxon>Bacteria</taxon>
        <taxon>Bacillati</taxon>
        <taxon>Bacillota</taxon>
        <taxon>Bacilli</taxon>
        <taxon>Lactobacillales</taxon>
        <taxon>Lactobacillaceae</taxon>
        <taxon>Ligilactobacillus</taxon>
    </lineage>
</organism>
<dbReference type="Proteomes" id="UP001055149">
    <property type="component" value="Unassembled WGS sequence"/>
</dbReference>
<feature type="region of interest" description="Disordered" evidence="2">
    <location>
        <begin position="396"/>
        <end position="444"/>
    </location>
</feature>
<gene>
    <name evidence="5" type="primary">dnaB_1</name>
    <name evidence="5" type="ORF">LPAF129_06380</name>
</gene>
<keyword evidence="5" id="KW-0547">Nucleotide-binding</keyword>
<proteinExistence type="inferred from homology"/>
<dbReference type="RefSeq" id="WP_244054722.1">
    <property type="nucleotide sequence ID" value="NZ_BQXH01000004.1"/>
</dbReference>
<protein>
    <submittedName>
        <fullName evidence="5">Helicase DnaB</fullName>
    </submittedName>
</protein>
<feature type="region of interest" description="Disordered" evidence="2">
    <location>
        <begin position="272"/>
        <end position="303"/>
    </location>
</feature>
<feature type="domain" description="Replicative helicase loading/DNA remodeling protein DnaB N-terminal winged helix" evidence="4">
    <location>
        <begin position="10"/>
        <end position="257"/>
    </location>
</feature>
<dbReference type="InterPro" id="IPR058660">
    <property type="entry name" value="WHD_DnaB"/>
</dbReference>
<keyword evidence="5" id="KW-0378">Hydrolase</keyword>
<feature type="compositionally biased region" description="Low complexity" evidence="2">
    <location>
        <begin position="273"/>
        <end position="286"/>
    </location>
</feature>
<evidence type="ECO:0000313" key="5">
    <source>
        <dbReference type="EMBL" id="GKS80953.1"/>
    </source>
</evidence>
<evidence type="ECO:0000259" key="3">
    <source>
        <dbReference type="Pfam" id="PF07261"/>
    </source>
</evidence>
<keyword evidence="5" id="KW-0067">ATP-binding</keyword>
<comment type="similarity">
    <text evidence="1">Belongs to the DnaB/DnaD family.</text>
</comment>
<feature type="domain" description="DnaB/C C-terminal" evidence="3">
    <location>
        <begin position="321"/>
        <end position="395"/>
    </location>
</feature>
<dbReference type="EMBL" id="BQXH01000004">
    <property type="protein sequence ID" value="GKS80953.1"/>
    <property type="molecule type" value="Genomic_DNA"/>
</dbReference>
<keyword evidence="5" id="KW-0347">Helicase</keyword>
<evidence type="ECO:0000313" key="6">
    <source>
        <dbReference type="Proteomes" id="UP001055149"/>
    </source>
</evidence>
<sequence>MTTDNLRNISPKDGFVVVQAAALSGEQISGLVDLYLPIMGAKAYGLYMLLSRYGKPRPNLVKRSMNKELLSGLSLGMRDLIESREKLEALGLLRTFEKTDRLGNLAIYALQSPLVGDAFFNDDLLSTILLETIGQGAYRKVQEKYCPPQFELDPKLEVTKTFLEVFQVQQGTLLQHASTKKQTSPTKEPEQLIKQNETDLDLKFFRQLLQKSFVPEDEAFKNLDAINTIHLLYGLDELQLVHLLEEAIDINTNHLNAKYFKKLAHESFDYLNQQQKPQTQSQPASAKPDQQPANSAPGGGSGQDEALLAACRAMLPLEFLQEIKEQNNSYMTNAERYMVMNLVSKQVLPNEVINVLIHFYLGDRGYATMKQEYFEDTAARWAKDGVKTAEEAMAEARQSVQNGKAKRENQAKKTNYRRQRPVVQKEQLPDWAQKDYQQPVATKEELDKKAALQAEIKRRLAEIKSDDHKNSK</sequence>
<evidence type="ECO:0000256" key="2">
    <source>
        <dbReference type="SAM" id="MobiDB-lite"/>
    </source>
</evidence>
<dbReference type="Pfam" id="PF07261">
    <property type="entry name" value="DnaB_2"/>
    <property type="match status" value="1"/>
</dbReference>
<evidence type="ECO:0000259" key="4">
    <source>
        <dbReference type="Pfam" id="PF25888"/>
    </source>
</evidence>
<dbReference type="Pfam" id="PF25888">
    <property type="entry name" value="WHD_DnaB"/>
    <property type="match status" value="1"/>
</dbReference>
<accession>A0ABQ5JGH7</accession>
<reference evidence="5" key="1">
    <citation type="journal article" date="2022" name="Int. J. Syst. Evol. Microbiol.">
        <title>A novel species of lactic acid bacteria, Ligilactobacillus pabuli sp. nov., isolated from alfalfa silage.</title>
        <authorList>
            <person name="Tohno M."/>
            <person name="Tanizawa Y."/>
            <person name="Sawada H."/>
            <person name="Sakamoto M."/>
            <person name="Ohkuma M."/>
            <person name="Kobayashi H."/>
        </authorList>
    </citation>
    <scope>NUCLEOTIDE SEQUENCE</scope>
    <source>
        <strain evidence="5">AF129</strain>
    </source>
</reference>
<evidence type="ECO:0000256" key="1">
    <source>
        <dbReference type="ARBA" id="ARBA00093462"/>
    </source>
</evidence>
<keyword evidence="6" id="KW-1185">Reference proteome</keyword>
<comment type="caution">
    <text evidence="5">The sequence shown here is derived from an EMBL/GenBank/DDBJ whole genome shotgun (WGS) entry which is preliminary data.</text>
</comment>